<dbReference type="PANTHER" id="PTHR33074">
    <property type="entry name" value="EXPRESSED PROTEIN-RELATED"/>
    <property type="match status" value="1"/>
</dbReference>
<dbReference type="Pfam" id="PF07762">
    <property type="entry name" value="DUF1618"/>
    <property type="match status" value="1"/>
</dbReference>
<evidence type="ECO:0000313" key="4">
    <source>
        <dbReference type="Proteomes" id="UP000324897"/>
    </source>
</evidence>
<dbReference type="PANTHER" id="PTHR33074:SF91">
    <property type="entry name" value="DUF1618 DOMAIN-CONTAINING PROTEIN"/>
    <property type="match status" value="1"/>
</dbReference>
<sequence length="658" mass="73502">MSNVLQSANRPRTYSNPPNSGIPPCILLDQIAHIDYDGSDQNATTAEALTDFGAVKVTFFMAKPPLLSHFSVHCPGFTTFDYLRNPRINLCVDNVALLTVSFTCGSTTEYFLYKCGHGRRPTLQHLEDVGKYLNNVLCLASVGFLPRGDDGNFMLVALAFPEPCSHKHELHVFCNEKRVWSTKLVLLENLTSLLSVEKVVILGAKLGFVDLWKGILICDVNANETKVRFIPFPQMLPGNLSKDQTGSARLIRDVVFSDGFLRCVEIEHEVSEKPRTCNVATKPKNLSLISVFHDEDLMPVGNKQEVVLEYRGWNIIAWKRDLNSSACCWHKEYMFSASDISVSNSSHNRLLCDLGGGNCSLRDLFTVAPTLTLDFKNSLYLMSMVKTNKRCSVMVVDMKKQKLEYLKPVSRQRLNFSSPTHFSTSISKYLSMGSDGTCTDEQIGLGCLNLEPQPEETANLCSAKALRDNYPRAQLYSIVTSPGIVPCSYQQQHRLSEVASPLWQRSSLPSPPSDESRIGWRDGSWSASTFQTDESIHSCITSSDDRSPGIHNIRDSSPVTPCGQIPFYASHQQLQQDVADTLLQPPTSSWSCSSNYQNHGGYYHFHPIIPSEVQYRQQPPPLSWYSPSLQKRQVQAGAPLFQRTSRLSSSRFAGKEVS</sequence>
<dbReference type="OrthoDB" id="683851at2759"/>
<feature type="region of interest" description="Disordered" evidence="1">
    <location>
        <begin position="1"/>
        <end position="21"/>
    </location>
</feature>
<dbReference type="Proteomes" id="UP000324897">
    <property type="component" value="Chromosome 5"/>
</dbReference>
<dbReference type="AlphaFoldDB" id="A0A5J9WJT3"/>
<evidence type="ECO:0000259" key="2">
    <source>
        <dbReference type="Pfam" id="PF07762"/>
    </source>
</evidence>
<evidence type="ECO:0000256" key="1">
    <source>
        <dbReference type="SAM" id="MobiDB-lite"/>
    </source>
</evidence>
<feature type="domain" description="DUF1618" evidence="2">
    <location>
        <begin position="209"/>
        <end position="347"/>
    </location>
</feature>
<gene>
    <name evidence="3" type="ORF">EJB05_07854</name>
</gene>
<keyword evidence="4" id="KW-1185">Reference proteome</keyword>
<proteinExistence type="predicted"/>
<reference evidence="3 4" key="1">
    <citation type="journal article" date="2019" name="Sci. Rep.">
        <title>A high-quality genome of Eragrostis curvula grass provides insights into Poaceae evolution and supports new strategies to enhance forage quality.</title>
        <authorList>
            <person name="Carballo J."/>
            <person name="Santos B.A.C.M."/>
            <person name="Zappacosta D."/>
            <person name="Garbus I."/>
            <person name="Selva J.P."/>
            <person name="Gallo C.A."/>
            <person name="Diaz A."/>
            <person name="Albertini E."/>
            <person name="Caccamo M."/>
            <person name="Echenique V."/>
        </authorList>
    </citation>
    <scope>NUCLEOTIDE SEQUENCE [LARGE SCALE GENOMIC DNA]</scope>
    <source>
        <strain evidence="4">cv. Victoria</strain>
        <tissue evidence="3">Leaf</tissue>
    </source>
</reference>
<name>A0A5J9WJT3_9POAL</name>
<accession>A0A5J9WJT3</accession>
<evidence type="ECO:0000313" key="3">
    <source>
        <dbReference type="EMBL" id="TVU48225.1"/>
    </source>
</evidence>
<dbReference type="Gramene" id="TVU48225">
    <property type="protein sequence ID" value="TVU48225"/>
    <property type="gene ID" value="EJB05_07854"/>
</dbReference>
<feature type="compositionally biased region" description="Polar residues" evidence="1">
    <location>
        <begin position="1"/>
        <end position="19"/>
    </location>
</feature>
<dbReference type="InterPro" id="IPR011676">
    <property type="entry name" value="DUF1618"/>
</dbReference>
<organism evidence="3 4">
    <name type="scientific">Eragrostis curvula</name>
    <name type="common">weeping love grass</name>
    <dbReference type="NCBI Taxonomy" id="38414"/>
    <lineage>
        <taxon>Eukaryota</taxon>
        <taxon>Viridiplantae</taxon>
        <taxon>Streptophyta</taxon>
        <taxon>Embryophyta</taxon>
        <taxon>Tracheophyta</taxon>
        <taxon>Spermatophyta</taxon>
        <taxon>Magnoliopsida</taxon>
        <taxon>Liliopsida</taxon>
        <taxon>Poales</taxon>
        <taxon>Poaceae</taxon>
        <taxon>PACMAD clade</taxon>
        <taxon>Chloridoideae</taxon>
        <taxon>Eragrostideae</taxon>
        <taxon>Eragrostidinae</taxon>
        <taxon>Eragrostis</taxon>
    </lineage>
</organism>
<dbReference type="EMBL" id="RWGY01000004">
    <property type="protein sequence ID" value="TVU48225.1"/>
    <property type="molecule type" value="Genomic_DNA"/>
</dbReference>
<protein>
    <recommendedName>
        <fullName evidence="2">DUF1618 domain-containing protein</fullName>
    </recommendedName>
</protein>
<comment type="caution">
    <text evidence="3">The sequence shown here is derived from an EMBL/GenBank/DDBJ whole genome shotgun (WGS) entry which is preliminary data.</text>
</comment>